<dbReference type="Proteomes" id="UP000272003">
    <property type="component" value="Chromosome"/>
</dbReference>
<dbReference type="RefSeq" id="WP_120783775.1">
    <property type="nucleotide sequence ID" value="NZ_CP032626.1"/>
</dbReference>
<evidence type="ECO:0000256" key="6">
    <source>
        <dbReference type="ARBA" id="ARBA00023136"/>
    </source>
</evidence>
<reference evidence="9 10" key="1">
    <citation type="submission" date="2018-09" db="EMBL/GenBank/DDBJ databases">
        <title>Genome sequencing of strain BHWM-4.</title>
        <authorList>
            <person name="Heo J."/>
            <person name="Kim S.-J."/>
            <person name="Kwon S.-W."/>
        </authorList>
    </citation>
    <scope>NUCLEOTIDE SEQUENCE [LARGE SCALE GENOMIC DNA]</scope>
    <source>
        <strain evidence="9 10">BHWM-4</strain>
    </source>
</reference>
<dbReference type="InterPro" id="IPR050171">
    <property type="entry name" value="MFS_Transporters"/>
</dbReference>
<comment type="subcellular location">
    <subcellularLocation>
        <location evidence="1">Cell membrane</location>
        <topology evidence="1">Multi-pass membrane protein</topology>
    </subcellularLocation>
</comment>
<dbReference type="InterPro" id="IPR020846">
    <property type="entry name" value="MFS_dom"/>
</dbReference>
<feature type="transmembrane region" description="Helical" evidence="7">
    <location>
        <begin position="75"/>
        <end position="93"/>
    </location>
</feature>
<protein>
    <submittedName>
        <fullName evidence="9">MFS transporter</fullName>
    </submittedName>
</protein>
<keyword evidence="2" id="KW-0813">Transport</keyword>
<dbReference type="AlphaFoldDB" id="A0A387ARD0"/>
<dbReference type="EMBL" id="CP032626">
    <property type="protein sequence ID" value="AYF92001.1"/>
    <property type="molecule type" value="Genomic_DNA"/>
</dbReference>
<evidence type="ECO:0000256" key="5">
    <source>
        <dbReference type="ARBA" id="ARBA00022989"/>
    </source>
</evidence>
<feature type="transmembrane region" description="Helical" evidence="7">
    <location>
        <begin position="99"/>
        <end position="120"/>
    </location>
</feature>
<feature type="transmembrane region" description="Helical" evidence="7">
    <location>
        <begin position="279"/>
        <end position="297"/>
    </location>
</feature>
<evidence type="ECO:0000313" key="9">
    <source>
        <dbReference type="EMBL" id="AYF92001.1"/>
    </source>
</evidence>
<organism evidence="9 10">
    <name type="scientific">Apilactobacillus bombintestini</name>
    <dbReference type="NCBI Taxonomy" id="2419772"/>
    <lineage>
        <taxon>Bacteria</taxon>
        <taxon>Bacillati</taxon>
        <taxon>Bacillota</taxon>
        <taxon>Bacilli</taxon>
        <taxon>Lactobacillales</taxon>
        <taxon>Lactobacillaceae</taxon>
        <taxon>Apilactobacillus</taxon>
    </lineage>
</organism>
<dbReference type="KEGG" id="abom:D7I45_00100"/>
<dbReference type="PANTHER" id="PTHR23517">
    <property type="entry name" value="RESISTANCE PROTEIN MDTM, PUTATIVE-RELATED-RELATED"/>
    <property type="match status" value="1"/>
</dbReference>
<dbReference type="GO" id="GO:0005886">
    <property type="term" value="C:plasma membrane"/>
    <property type="evidence" value="ECO:0007669"/>
    <property type="project" value="UniProtKB-SubCell"/>
</dbReference>
<keyword evidence="6 7" id="KW-0472">Membrane</keyword>
<dbReference type="PANTHER" id="PTHR23517:SF10">
    <property type="entry name" value="MAJOR FACILITATOR SUPERFAMILY (MFS) PROFILE DOMAIN-CONTAINING PROTEIN"/>
    <property type="match status" value="1"/>
</dbReference>
<feature type="transmembrane region" description="Helical" evidence="7">
    <location>
        <begin position="12"/>
        <end position="30"/>
    </location>
</feature>
<dbReference type="PROSITE" id="PS50850">
    <property type="entry name" value="MFS"/>
    <property type="match status" value="1"/>
</dbReference>
<feature type="transmembrane region" description="Helical" evidence="7">
    <location>
        <begin position="42"/>
        <end position="63"/>
    </location>
</feature>
<feature type="transmembrane region" description="Helical" evidence="7">
    <location>
        <begin position="214"/>
        <end position="232"/>
    </location>
</feature>
<feature type="transmembrane region" description="Helical" evidence="7">
    <location>
        <begin position="132"/>
        <end position="155"/>
    </location>
</feature>
<evidence type="ECO:0000256" key="1">
    <source>
        <dbReference type="ARBA" id="ARBA00004651"/>
    </source>
</evidence>
<dbReference type="GO" id="GO:0022857">
    <property type="term" value="F:transmembrane transporter activity"/>
    <property type="evidence" value="ECO:0007669"/>
    <property type="project" value="InterPro"/>
</dbReference>
<evidence type="ECO:0000256" key="7">
    <source>
        <dbReference type="SAM" id="Phobius"/>
    </source>
</evidence>
<evidence type="ECO:0000256" key="4">
    <source>
        <dbReference type="ARBA" id="ARBA00022692"/>
    </source>
</evidence>
<evidence type="ECO:0000256" key="2">
    <source>
        <dbReference type="ARBA" id="ARBA00022448"/>
    </source>
</evidence>
<keyword evidence="5 7" id="KW-1133">Transmembrane helix</keyword>
<dbReference type="Pfam" id="PF07690">
    <property type="entry name" value="MFS_1"/>
    <property type="match status" value="1"/>
</dbReference>
<dbReference type="SUPFAM" id="SSF103473">
    <property type="entry name" value="MFS general substrate transporter"/>
    <property type="match status" value="1"/>
</dbReference>
<keyword evidence="3" id="KW-1003">Cell membrane</keyword>
<proteinExistence type="predicted"/>
<evidence type="ECO:0000313" key="10">
    <source>
        <dbReference type="Proteomes" id="UP000272003"/>
    </source>
</evidence>
<dbReference type="Gene3D" id="1.20.1250.20">
    <property type="entry name" value="MFS general substrate transporter like domains"/>
    <property type="match status" value="2"/>
</dbReference>
<evidence type="ECO:0000259" key="8">
    <source>
        <dbReference type="PROSITE" id="PS50850"/>
    </source>
</evidence>
<keyword evidence="10" id="KW-1185">Reference proteome</keyword>
<feature type="transmembrane region" description="Helical" evidence="7">
    <location>
        <begin position="368"/>
        <end position="390"/>
    </location>
</feature>
<gene>
    <name evidence="9" type="ORF">D7I45_00100</name>
</gene>
<feature type="domain" description="Major facilitator superfamily (MFS) profile" evidence="8">
    <location>
        <begin position="214"/>
        <end position="394"/>
    </location>
</feature>
<dbReference type="InterPro" id="IPR011701">
    <property type="entry name" value="MFS"/>
</dbReference>
<name>A0A387ARD0_9LACO</name>
<dbReference type="InterPro" id="IPR036259">
    <property type="entry name" value="MFS_trans_sf"/>
</dbReference>
<feature type="transmembrane region" description="Helical" evidence="7">
    <location>
        <begin position="303"/>
        <end position="321"/>
    </location>
</feature>
<sequence length="394" mass="44197">MAKRKELGLKLVFIYSLLLNSGAAFMWPLVTMYIDNYLHKSLLVSGISLLFISGFTIIGNYVGGYLFDHWSAYKTALIGISISTLAVLALVFFHGWPTFALLLIVVGFGDGINLTLLNSYATNIKSRDTRSVFNILYVGLNIGVVVGTTMVGYLLKYGVPVVFLTAAVFYIALWLLTWHYFDVDFSDYNNDDAGSTEENGKVAPTAPAKSKVKLIYPICMMVFTVYLSYTLWESIMSVHMVRLGIPFEQYSLLWTVNGLMIVFGQPIVNWISEKLNVKISYQVFLGIFLFAVSFYFLVFARDFMAFLLIMIFLTIGEMIGLPDVPAWIDQLSSKHEKGKYQGTFNSLMSTGRAISPLFGGFVVEYMGYNPLFIFVSTLMLVALFTVIIIANKVK</sequence>
<feature type="transmembrane region" description="Helical" evidence="7">
    <location>
        <begin position="161"/>
        <end position="181"/>
    </location>
</feature>
<dbReference type="CDD" id="cd17329">
    <property type="entry name" value="MFS_MdtH_MDR_like"/>
    <property type="match status" value="1"/>
</dbReference>
<dbReference type="OrthoDB" id="3268460at2"/>
<accession>A0A387ARD0</accession>
<keyword evidence="4 7" id="KW-0812">Transmembrane</keyword>
<evidence type="ECO:0000256" key="3">
    <source>
        <dbReference type="ARBA" id="ARBA00022475"/>
    </source>
</evidence>